<reference evidence="1" key="2">
    <citation type="journal article" date="2023" name="Science">
        <title>Genomic signatures of disease resistance in endangered staghorn corals.</title>
        <authorList>
            <person name="Vollmer S.V."/>
            <person name="Selwyn J.D."/>
            <person name="Despard B.A."/>
            <person name="Roesel C.L."/>
        </authorList>
    </citation>
    <scope>NUCLEOTIDE SEQUENCE</scope>
    <source>
        <strain evidence="1">K2</strain>
    </source>
</reference>
<dbReference type="EMBL" id="JARQWQ010000236">
    <property type="protein sequence ID" value="KAK2546955.1"/>
    <property type="molecule type" value="Genomic_DNA"/>
</dbReference>
<evidence type="ECO:0000313" key="2">
    <source>
        <dbReference type="Proteomes" id="UP001249851"/>
    </source>
</evidence>
<evidence type="ECO:0000313" key="1">
    <source>
        <dbReference type="EMBL" id="KAK2546955.1"/>
    </source>
</evidence>
<protein>
    <submittedName>
        <fullName evidence="1">Uncharacterized protein</fullName>
    </submittedName>
</protein>
<name>A0AAD9PQD1_ACRCE</name>
<accession>A0AAD9PQD1</accession>
<organism evidence="1 2">
    <name type="scientific">Acropora cervicornis</name>
    <name type="common">Staghorn coral</name>
    <dbReference type="NCBI Taxonomy" id="6130"/>
    <lineage>
        <taxon>Eukaryota</taxon>
        <taxon>Metazoa</taxon>
        <taxon>Cnidaria</taxon>
        <taxon>Anthozoa</taxon>
        <taxon>Hexacorallia</taxon>
        <taxon>Scleractinia</taxon>
        <taxon>Astrocoeniina</taxon>
        <taxon>Acroporidae</taxon>
        <taxon>Acropora</taxon>
    </lineage>
</organism>
<dbReference type="AlphaFoldDB" id="A0AAD9PQD1"/>
<proteinExistence type="predicted"/>
<keyword evidence="2" id="KW-1185">Reference proteome</keyword>
<gene>
    <name evidence="1" type="ORF">P5673_033291</name>
</gene>
<feature type="non-terminal residue" evidence="1">
    <location>
        <position position="1"/>
    </location>
</feature>
<sequence length="63" mass="6984">MNEEQALQVIQDCVADIKSWNAQTTWQNQYQPSEVGDVHVTVAASTSVSNLGSYFDTNFTMAI</sequence>
<dbReference type="Proteomes" id="UP001249851">
    <property type="component" value="Unassembled WGS sequence"/>
</dbReference>
<reference evidence="1" key="1">
    <citation type="journal article" date="2023" name="G3 (Bethesda)">
        <title>Whole genome assembly and annotation of the endangered Caribbean coral Acropora cervicornis.</title>
        <authorList>
            <person name="Selwyn J.D."/>
            <person name="Vollmer S.V."/>
        </authorList>
    </citation>
    <scope>NUCLEOTIDE SEQUENCE</scope>
    <source>
        <strain evidence="1">K2</strain>
    </source>
</reference>
<comment type="caution">
    <text evidence="1">The sequence shown here is derived from an EMBL/GenBank/DDBJ whole genome shotgun (WGS) entry which is preliminary data.</text>
</comment>